<protein>
    <recommendedName>
        <fullName evidence="4">Ig-like domain-containing protein</fullName>
    </recommendedName>
</protein>
<evidence type="ECO:0000313" key="2">
    <source>
        <dbReference type="EMBL" id="TCP56187.1"/>
    </source>
</evidence>
<gene>
    <name evidence="2" type="ORF">EV191_101127</name>
</gene>
<dbReference type="EMBL" id="SLXQ01000001">
    <property type="protein sequence ID" value="TCP56187.1"/>
    <property type="molecule type" value="Genomic_DNA"/>
</dbReference>
<proteinExistence type="predicted"/>
<dbReference type="RefSeq" id="WP_132874832.1">
    <property type="nucleotide sequence ID" value="NZ_SLXQ01000001.1"/>
</dbReference>
<keyword evidence="1" id="KW-0732">Signal</keyword>
<dbReference type="OrthoDB" id="3480624at2"/>
<feature type="chain" id="PRO_5039349275" description="Ig-like domain-containing protein" evidence="1">
    <location>
        <begin position="24"/>
        <end position="230"/>
    </location>
</feature>
<evidence type="ECO:0008006" key="4">
    <source>
        <dbReference type="Google" id="ProtNLM"/>
    </source>
</evidence>
<dbReference type="Proteomes" id="UP000294911">
    <property type="component" value="Unassembled WGS sequence"/>
</dbReference>
<accession>A0A4R2R2E2</accession>
<reference evidence="2 3" key="1">
    <citation type="submission" date="2019-03" db="EMBL/GenBank/DDBJ databases">
        <title>Genomic Encyclopedia of Type Strains, Phase IV (KMG-IV): sequencing the most valuable type-strain genomes for metagenomic binning, comparative biology and taxonomic classification.</title>
        <authorList>
            <person name="Goeker M."/>
        </authorList>
    </citation>
    <scope>NUCLEOTIDE SEQUENCE [LARGE SCALE GENOMIC DNA]</scope>
    <source>
        <strain evidence="2 3">DSM 45765</strain>
    </source>
</reference>
<feature type="signal peptide" evidence="1">
    <location>
        <begin position="1"/>
        <end position="23"/>
    </location>
</feature>
<dbReference type="AlphaFoldDB" id="A0A4R2R2E2"/>
<comment type="caution">
    <text evidence="2">The sequence shown here is derived from an EMBL/GenBank/DDBJ whole genome shotgun (WGS) entry which is preliminary data.</text>
</comment>
<sequence>MRTRRVLASIGFAVLLAAGSGLANWQAAAAPSQVDEVYCEPGSDRVCGQLAVYPRPLHDGLPRDHAFDYDPVNIIAWCETPDGNPVETKLTEYEGLSEPWPWDSGNGYQARIGPGIEPGTYQVRADCNGQPMQTSYTVVESGPQPPGNIDLRQLVARPGERVSLHFYCEPGYLPTNGVSSPVLTDIAYEGELDASATIRQDAPPGVHEVTLRCGPGEQGEAFLRGAFHVR</sequence>
<name>A0A4R2R2E2_9PSEU</name>
<keyword evidence="3" id="KW-1185">Reference proteome</keyword>
<evidence type="ECO:0000256" key="1">
    <source>
        <dbReference type="SAM" id="SignalP"/>
    </source>
</evidence>
<organism evidence="2 3">
    <name type="scientific">Tamaricihabitans halophyticus</name>
    <dbReference type="NCBI Taxonomy" id="1262583"/>
    <lineage>
        <taxon>Bacteria</taxon>
        <taxon>Bacillati</taxon>
        <taxon>Actinomycetota</taxon>
        <taxon>Actinomycetes</taxon>
        <taxon>Pseudonocardiales</taxon>
        <taxon>Pseudonocardiaceae</taxon>
        <taxon>Tamaricihabitans</taxon>
    </lineage>
</organism>
<evidence type="ECO:0000313" key="3">
    <source>
        <dbReference type="Proteomes" id="UP000294911"/>
    </source>
</evidence>